<dbReference type="AlphaFoldDB" id="A0AAV4V4J8"/>
<reference evidence="3 4" key="1">
    <citation type="submission" date="2021-06" db="EMBL/GenBank/DDBJ databases">
        <title>Caerostris extrusa draft genome.</title>
        <authorList>
            <person name="Kono N."/>
            <person name="Arakawa K."/>
        </authorList>
    </citation>
    <scope>NUCLEOTIDE SEQUENCE [LARGE SCALE GENOMIC DNA]</scope>
</reference>
<evidence type="ECO:0000313" key="3">
    <source>
        <dbReference type="EMBL" id="GIY65051.1"/>
    </source>
</evidence>
<feature type="signal peptide" evidence="1">
    <location>
        <begin position="1"/>
        <end position="19"/>
    </location>
</feature>
<feature type="chain" id="PRO_5043439238" description="Voltage-dependent calcium channel alpha-2/delta subunit conserved region domain-containing protein" evidence="1">
    <location>
        <begin position="20"/>
        <end position="134"/>
    </location>
</feature>
<feature type="domain" description="Voltage-dependent calcium channel alpha-2/delta subunit conserved region" evidence="2">
    <location>
        <begin position="29"/>
        <end position="110"/>
    </location>
</feature>
<dbReference type="Proteomes" id="UP001054945">
    <property type="component" value="Unassembled WGS sequence"/>
</dbReference>
<keyword evidence="1" id="KW-0732">Signal</keyword>
<evidence type="ECO:0000256" key="1">
    <source>
        <dbReference type="SAM" id="SignalP"/>
    </source>
</evidence>
<dbReference type="InterPro" id="IPR013680">
    <property type="entry name" value="VDCC_a2/dsu"/>
</dbReference>
<organism evidence="3 4">
    <name type="scientific">Caerostris extrusa</name>
    <name type="common">Bark spider</name>
    <name type="synonym">Caerostris bankana</name>
    <dbReference type="NCBI Taxonomy" id="172846"/>
    <lineage>
        <taxon>Eukaryota</taxon>
        <taxon>Metazoa</taxon>
        <taxon>Ecdysozoa</taxon>
        <taxon>Arthropoda</taxon>
        <taxon>Chelicerata</taxon>
        <taxon>Arachnida</taxon>
        <taxon>Araneae</taxon>
        <taxon>Araneomorphae</taxon>
        <taxon>Entelegynae</taxon>
        <taxon>Araneoidea</taxon>
        <taxon>Araneidae</taxon>
        <taxon>Caerostris</taxon>
    </lineage>
</organism>
<keyword evidence="4" id="KW-1185">Reference proteome</keyword>
<evidence type="ECO:0000313" key="4">
    <source>
        <dbReference type="Proteomes" id="UP001054945"/>
    </source>
</evidence>
<dbReference type="EMBL" id="BPLR01013954">
    <property type="protein sequence ID" value="GIY65051.1"/>
    <property type="molecule type" value="Genomic_DNA"/>
</dbReference>
<comment type="caution">
    <text evidence="3">The sequence shown here is derived from an EMBL/GenBank/DDBJ whole genome shotgun (WGS) entry which is preliminary data.</text>
</comment>
<evidence type="ECO:0000259" key="2">
    <source>
        <dbReference type="Pfam" id="PF08473"/>
    </source>
</evidence>
<dbReference type="Pfam" id="PF08473">
    <property type="entry name" value="VGCC_alpha2"/>
    <property type="match status" value="1"/>
</dbReference>
<proteinExistence type="predicted"/>
<protein>
    <recommendedName>
        <fullName evidence="2">Voltage-dependent calcium channel alpha-2/delta subunit conserved region domain-containing protein</fullName>
    </recommendedName>
</protein>
<sequence length="134" mass="14992">MKWHLYLLCHLMHEKLSVGLLLGAKNTSLVTASQAIFIGNGSQKAPAAVVGVQLKHSAFVERFFNITGTCMSKCKYKCTDKQMDCYLIDNNGFVIVSEVHEQVLNFQNFLNPTPSLGQSTIRCLAVQSKRERLK</sequence>
<name>A0AAV4V4J8_CAEEX</name>
<gene>
    <name evidence="3" type="primary">Cacna2d3</name>
    <name evidence="3" type="ORF">CEXT_424741</name>
</gene>
<accession>A0AAV4V4J8</accession>